<dbReference type="AlphaFoldDB" id="A0ABD0LX66"/>
<comment type="caution">
    <text evidence="1">The sequence shown here is derived from an EMBL/GenBank/DDBJ whole genome shotgun (WGS) entry which is preliminary data.</text>
</comment>
<dbReference type="EMBL" id="JACVVK020000019">
    <property type="protein sequence ID" value="KAK7503649.1"/>
    <property type="molecule type" value="Genomic_DNA"/>
</dbReference>
<gene>
    <name evidence="1" type="ORF">BaRGS_00005188</name>
</gene>
<dbReference type="Proteomes" id="UP001519460">
    <property type="component" value="Unassembled WGS sequence"/>
</dbReference>
<proteinExistence type="predicted"/>
<evidence type="ECO:0000313" key="1">
    <source>
        <dbReference type="EMBL" id="KAK7503649.1"/>
    </source>
</evidence>
<organism evidence="1 2">
    <name type="scientific">Batillaria attramentaria</name>
    <dbReference type="NCBI Taxonomy" id="370345"/>
    <lineage>
        <taxon>Eukaryota</taxon>
        <taxon>Metazoa</taxon>
        <taxon>Spiralia</taxon>
        <taxon>Lophotrochozoa</taxon>
        <taxon>Mollusca</taxon>
        <taxon>Gastropoda</taxon>
        <taxon>Caenogastropoda</taxon>
        <taxon>Sorbeoconcha</taxon>
        <taxon>Cerithioidea</taxon>
        <taxon>Batillariidae</taxon>
        <taxon>Batillaria</taxon>
    </lineage>
</organism>
<protein>
    <submittedName>
        <fullName evidence="1">Uncharacterized protein</fullName>
    </submittedName>
</protein>
<keyword evidence="2" id="KW-1185">Reference proteome</keyword>
<reference evidence="1 2" key="1">
    <citation type="journal article" date="2023" name="Sci. Data">
        <title>Genome assembly of the Korean intertidal mud-creeper Batillaria attramentaria.</title>
        <authorList>
            <person name="Patra A.K."/>
            <person name="Ho P.T."/>
            <person name="Jun S."/>
            <person name="Lee S.J."/>
            <person name="Kim Y."/>
            <person name="Won Y.J."/>
        </authorList>
    </citation>
    <scope>NUCLEOTIDE SEQUENCE [LARGE SCALE GENOMIC DNA]</scope>
    <source>
        <strain evidence="1">Wonlab-2016</strain>
    </source>
</reference>
<evidence type="ECO:0000313" key="2">
    <source>
        <dbReference type="Proteomes" id="UP001519460"/>
    </source>
</evidence>
<sequence length="84" mass="9131">MELARMMIWRSGSSLQTTACSIMITSGEYSLGVLVASPRNLIPNSSGFVRFNQAVDTDFNISPRPALLESLISSIFLLAEIVPP</sequence>
<name>A0ABD0LX66_9CAEN</name>
<accession>A0ABD0LX66</accession>